<evidence type="ECO:0000256" key="1">
    <source>
        <dbReference type="ARBA" id="ARBA00022737"/>
    </source>
</evidence>
<accession>A0AAD7MMM0</accession>
<comment type="caution">
    <text evidence="4">The sequence shown here is derived from an EMBL/GenBank/DDBJ whole genome shotgun (WGS) entry which is preliminary data.</text>
</comment>
<reference evidence="4" key="1">
    <citation type="submission" date="2023-03" db="EMBL/GenBank/DDBJ databases">
        <title>Massive genome expansion in bonnet fungi (Mycena s.s.) driven by repeated elements and novel gene families across ecological guilds.</title>
        <authorList>
            <consortium name="Lawrence Berkeley National Laboratory"/>
            <person name="Harder C.B."/>
            <person name="Miyauchi S."/>
            <person name="Viragh M."/>
            <person name="Kuo A."/>
            <person name="Thoen E."/>
            <person name="Andreopoulos B."/>
            <person name="Lu D."/>
            <person name="Skrede I."/>
            <person name="Drula E."/>
            <person name="Henrissat B."/>
            <person name="Morin E."/>
            <person name="Kohler A."/>
            <person name="Barry K."/>
            <person name="LaButti K."/>
            <person name="Morin E."/>
            <person name="Salamov A."/>
            <person name="Lipzen A."/>
            <person name="Mereny Z."/>
            <person name="Hegedus B."/>
            <person name="Baldrian P."/>
            <person name="Stursova M."/>
            <person name="Weitz H."/>
            <person name="Taylor A."/>
            <person name="Grigoriev I.V."/>
            <person name="Nagy L.G."/>
            <person name="Martin F."/>
            <person name="Kauserud H."/>
        </authorList>
    </citation>
    <scope>NUCLEOTIDE SEQUENCE</scope>
    <source>
        <strain evidence="4">CBHHK188m</strain>
    </source>
</reference>
<dbReference type="Gene3D" id="1.25.40.20">
    <property type="entry name" value="Ankyrin repeat-containing domain"/>
    <property type="match status" value="1"/>
</dbReference>
<feature type="repeat" description="ANK" evidence="3">
    <location>
        <begin position="1"/>
        <end position="28"/>
    </location>
</feature>
<dbReference type="Pfam" id="PF12796">
    <property type="entry name" value="Ank_2"/>
    <property type="match status" value="1"/>
</dbReference>
<proteinExistence type="predicted"/>
<gene>
    <name evidence="4" type="ORF">DFH07DRAFT_713913</name>
</gene>
<dbReference type="PANTHER" id="PTHR24198:SF165">
    <property type="entry name" value="ANKYRIN REPEAT-CONTAINING PROTEIN-RELATED"/>
    <property type="match status" value="1"/>
</dbReference>
<dbReference type="AlphaFoldDB" id="A0AAD7MMM0"/>
<evidence type="ECO:0000313" key="4">
    <source>
        <dbReference type="EMBL" id="KAJ7723735.1"/>
    </source>
</evidence>
<dbReference type="InterPro" id="IPR002110">
    <property type="entry name" value="Ankyrin_rpt"/>
</dbReference>
<dbReference type="Proteomes" id="UP001215280">
    <property type="component" value="Unassembled WGS sequence"/>
</dbReference>
<evidence type="ECO:0000256" key="2">
    <source>
        <dbReference type="ARBA" id="ARBA00023043"/>
    </source>
</evidence>
<keyword evidence="1" id="KW-0677">Repeat</keyword>
<dbReference type="SMART" id="SM00248">
    <property type="entry name" value="ANK"/>
    <property type="match status" value="3"/>
</dbReference>
<dbReference type="InterPro" id="IPR036770">
    <property type="entry name" value="Ankyrin_rpt-contain_sf"/>
</dbReference>
<evidence type="ECO:0000313" key="5">
    <source>
        <dbReference type="Proteomes" id="UP001215280"/>
    </source>
</evidence>
<dbReference type="PANTHER" id="PTHR24198">
    <property type="entry name" value="ANKYRIN REPEAT AND PROTEIN KINASE DOMAIN-CONTAINING PROTEIN"/>
    <property type="match status" value="1"/>
</dbReference>
<sequence length="104" mass="10875">LHLCSEEGYLEGVRWLLQKGVDVNIQDAGGSTLYAASIHGHTEIVRLLLESGAEVDSKGTEAGEDGEMQTALQAACTEGHTDIVRLLASGAHANAQGTFLGTVI</sequence>
<feature type="non-terminal residue" evidence="4">
    <location>
        <position position="1"/>
    </location>
</feature>
<keyword evidence="5" id="KW-1185">Reference proteome</keyword>
<feature type="repeat" description="ANK" evidence="3">
    <location>
        <begin position="28"/>
        <end position="60"/>
    </location>
</feature>
<evidence type="ECO:0000256" key="3">
    <source>
        <dbReference type="PROSITE-ProRule" id="PRU00023"/>
    </source>
</evidence>
<protein>
    <submittedName>
        <fullName evidence="4">Ankyrin repeat protein</fullName>
    </submittedName>
</protein>
<dbReference type="EMBL" id="JARJLG010000244">
    <property type="protein sequence ID" value="KAJ7723735.1"/>
    <property type="molecule type" value="Genomic_DNA"/>
</dbReference>
<feature type="non-terminal residue" evidence="4">
    <location>
        <position position="104"/>
    </location>
</feature>
<dbReference type="PROSITE" id="PS50088">
    <property type="entry name" value="ANK_REPEAT"/>
    <property type="match status" value="2"/>
</dbReference>
<dbReference type="PROSITE" id="PS50297">
    <property type="entry name" value="ANK_REP_REGION"/>
    <property type="match status" value="2"/>
</dbReference>
<name>A0AAD7MMM0_9AGAR</name>
<organism evidence="4 5">
    <name type="scientific">Mycena maculata</name>
    <dbReference type="NCBI Taxonomy" id="230809"/>
    <lineage>
        <taxon>Eukaryota</taxon>
        <taxon>Fungi</taxon>
        <taxon>Dikarya</taxon>
        <taxon>Basidiomycota</taxon>
        <taxon>Agaricomycotina</taxon>
        <taxon>Agaricomycetes</taxon>
        <taxon>Agaricomycetidae</taxon>
        <taxon>Agaricales</taxon>
        <taxon>Marasmiineae</taxon>
        <taxon>Mycenaceae</taxon>
        <taxon>Mycena</taxon>
    </lineage>
</organism>
<keyword evidence="2 3" id="KW-0040">ANK repeat</keyword>
<dbReference type="SUPFAM" id="SSF48403">
    <property type="entry name" value="Ankyrin repeat"/>
    <property type="match status" value="1"/>
</dbReference>